<dbReference type="SUPFAM" id="SSF51735">
    <property type="entry name" value="NAD(P)-binding Rossmann-fold domains"/>
    <property type="match status" value="1"/>
</dbReference>
<dbReference type="PIRSF" id="PIRSF000103">
    <property type="entry name" value="HIBADH"/>
    <property type="match status" value="1"/>
</dbReference>
<dbReference type="Gene3D" id="1.10.1040.10">
    <property type="entry name" value="N-(1-d-carboxylethyl)-l-norvaline Dehydrogenase, domain 2"/>
    <property type="match status" value="1"/>
</dbReference>
<feature type="active site" evidence="4">
    <location>
        <position position="173"/>
    </location>
</feature>
<feature type="domain" description="3-hydroxyisobutyrate dehydrogenase-like NAD-binding" evidence="6">
    <location>
        <begin position="167"/>
        <end position="285"/>
    </location>
</feature>
<evidence type="ECO:0000256" key="2">
    <source>
        <dbReference type="ARBA" id="ARBA00023002"/>
    </source>
</evidence>
<dbReference type="PANTHER" id="PTHR43060">
    <property type="entry name" value="3-HYDROXYISOBUTYRATE DEHYDROGENASE-LIKE 1, MITOCHONDRIAL-RELATED"/>
    <property type="match status" value="1"/>
</dbReference>
<evidence type="ECO:0000256" key="4">
    <source>
        <dbReference type="PIRSR" id="PIRSR000103-1"/>
    </source>
</evidence>
<dbReference type="SUPFAM" id="SSF48179">
    <property type="entry name" value="6-phosphogluconate dehydrogenase C-terminal domain-like"/>
    <property type="match status" value="1"/>
</dbReference>
<dbReference type="GO" id="GO:0016054">
    <property type="term" value="P:organic acid catabolic process"/>
    <property type="evidence" value="ECO:0007669"/>
    <property type="project" value="UniProtKB-ARBA"/>
</dbReference>
<dbReference type="GO" id="GO:0050661">
    <property type="term" value="F:NADP binding"/>
    <property type="evidence" value="ECO:0007669"/>
    <property type="project" value="InterPro"/>
</dbReference>
<feature type="domain" description="6-phosphogluconate dehydrogenase NADP-binding" evidence="5">
    <location>
        <begin position="5"/>
        <end position="161"/>
    </location>
</feature>
<dbReference type="InterPro" id="IPR013328">
    <property type="entry name" value="6PGD_dom2"/>
</dbReference>
<protein>
    <submittedName>
        <fullName evidence="7">Uncharacterized oxidoreductase YkwC</fullName>
        <ecNumber evidence="7">1.1.-.-</ecNumber>
    </submittedName>
</protein>
<dbReference type="Pfam" id="PF14833">
    <property type="entry name" value="NAD_binding_11"/>
    <property type="match status" value="1"/>
</dbReference>
<dbReference type="PANTHER" id="PTHR43060:SF15">
    <property type="entry name" value="3-HYDROXYISOBUTYRATE DEHYDROGENASE-LIKE 1, MITOCHONDRIAL-RELATED"/>
    <property type="match status" value="1"/>
</dbReference>
<gene>
    <name evidence="7" type="primary">ykwC</name>
    <name evidence="7" type="ORF">SPIROBIBN47_290223</name>
</gene>
<dbReference type="InterPro" id="IPR002204">
    <property type="entry name" value="3-OH-isobutyrate_DH-rel_CS"/>
</dbReference>
<dbReference type="InterPro" id="IPR008927">
    <property type="entry name" value="6-PGluconate_DH-like_C_sf"/>
</dbReference>
<evidence type="ECO:0000259" key="5">
    <source>
        <dbReference type="Pfam" id="PF03446"/>
    </source>
</evidence>
<dbReference type="EMBL" id="FWDM01000022">
    <property type="protein sequence ID" value="SLM13834.1"/>
    <property type="molecule type" value="Genomic_DNA"/>
</dbReference>
<dbReference type="Pfam" id="PF03446">
    <property type="entry name" value="NAD_binding_2"/>
    <property type="match status" value="1"/>
</dbReference>
<dbReference type="InterPro" id="IPR006115">
    <property type="entry name" value="6PGDH_NADP-bd"/>
</dbReference>
<dbReference type="InterPro" id="IPR029154">
    <property type="entry name" value="HIBADH-like_NADP-bd"/>
</dbReference>
<reference evidence="7" key="1">
    <citation type="submission" date="2017-02" db="EMBL/GenBank/DDBJ databases">
        <authorList>
            <person name="Regsiter A."/>
            <person name="William W."/>
        </authorList>
    </citation>
    <scope>NUCLEOTIDE SEQUENCE</scope>
    <source>
        <strain evidence="7">Bib</strain>
    </source>
</reference>
<dbReference type="Gene3D" id="3.40.50.720">
    <property type="entry name" value="NAD(P)-binding Rossmann-like Domain"/>
    <property type="match status" value="1"/>
</dbReference>
<keyword evidence="3" id="KW-0520">NAD</keyword>
<evidence type="ECO:0000256" key="3">
    <source>
        <dbReference type="ARBA" id="ARBA00023027"/>
    </source>
</evidence>
<comment type="similarity">
    <text evidence="1">Belongs to the HIBADH-related family.</text>
</comment>
<sequence length="292" mass="31133">MPQKTIGFIGLGVMGGAMAGHIRASGERLLIYTRTKSKAQMLLDAGAEWRDSPKELAHECDVIFTMVGYPSDVEEVYFGPEGLIENARPGAILVDATTSRPDLAVRIYEAAKARGLGALDAPVSGGDIGAKNATLTIMVGGDEEAFQSVKPLLEVMGKTVIRQGGPGAGQHTKMANQIAVAGNLLGAVEAVTYARSAGLDPRRMLLSIANGAAQSWQLSNNVPKMLDGNFDPGFYIKHFLKDLRIALDAAHVMKIELPMVALAERLFAKLVAEGMGDLSTHAIYLLYERGLV</sequence>
<dbReference type="GO" id="GO:0016491">
    <property type="term" value="F:oxidoreductase activity"/>
    <property type="evidence" value="ECO:0007669"/>
    <property type="project" value="UniProtKB-KW"/>
</dbReference>
<dbReference type="InterPro" id="IPR036291">
    <property type="entry name" value="NAD(P)-bd_dom_sf"/>
</dbReference>
<evidence type="ECO:0000259" key="6">
    <source>
        <dbReference type="Pfam" id="PF14833"/>
    </source>
</evidence>
<dbReference type="InterPro" id="IPR015815">
    <property type="entry name" value="HIBADH-related"/>
</dbReference>
<dbReference type="PROSITE" id="PS00895">
    <property type="entry name" value="3_HYDROXYISOBUT_DH"/>
    <property type="match status" value="1"/>
</dbReference>
<proteinExistence type="inferred from homology"/>
<evidence type="ECO:0000313" key="7">
    <source>
        <dbReference type="EMBL" id="SLM13834.1"/>
    </source>
</evidence>
<accession>A0A3P3XJN6</accession>
<organism evidence="7">
    <name type="scientific">uncultured spirochete</name>
    <dbReference type="NCBI Taxonomy" id="156406"/>
    <lineage>
        <taxon>Bacteria</taxon>
        <taxon>Pseudomonadati</taxon>
        <taxon>Spirochaetota</taxon>
        <taxon>Spirochaetia</taxon>
        <taxon>Spirochaetales</taxon>
        <taxon>environmental samples</taxon>
    </lineage>
</organism>
<keyword evidence="2 7" id="KW-0560">Oxidoreductase</keyword>
<dbReference type="GO" id="GO:0051287">
    <property type="term" value="F:NAD binding"/>
    <property type="evidence" value="ECO:0007669"/>
    <property type="project" value="InterPro"/>
</dbReference>
<dbReference type="AlphaFoldDB" id="A0A3P3XJN6"/>
<name>A0A3P3XJN6_9SPIR</name>
<evidence type="ECO:0000256" key="1">
    <source>
        <dbReference type="ARBA" id="ARBA00009080"/>
    </source>
</evidence>
<dbReference type="EC" id="1.1.-.-" evidence="7"/>